<gene>
    <name evidence="2" type="ORF">GUITHDRAFT_120851</name>
</gene>
<feature type="region of interest" description="Disordered" evidence="1">
    <location>
        <begin position="59"/>
        <end position="82"/>
    </location>
</feature>
<dbReference type="KEGG" id="gtt:GUITHDRAFT_120851"/>
<dbReference type="EnsemblProtists" id="EKX32973">
    <property type="protein sequence ID" value="EKX32973"/>
    <property type="gene ID" value="GUITHDRAFT_120851"/>
</dbReference>
<dbReference type="HOGENOM" id="CLU_2077568_0_0_1"/>
<sequence length="118" mass="12417">MLVSSERRSPPSTKSSRSSGSSNMASCTRAEVLARKRAATYQRLTMQLTLEALLSGARRMTPLRAQSPEEESSPEVSASGQSAASGLLDGFCCLSARLRAWAGDAASGFSLCAVSQEV</sequence>
<dbReference type="AlphaFoldDB" id="L1I9R8"/>
<evidence type="ECO:0000256" key="1">
    <source>
        <dbReference type="SAM" id="MobiDB-lite"/>
    </source>
</evidence>
<dbReference type="GeneID" id="17289698"/>
<reference evidence="4" key="2">
    <citation type="submission" date="2012-11" db="EMBL/GenBank/DDBJ databases">
        <authorList>
            <person name="Kuo A."/>
            <person name="Curtis B.A."/>
            <person name="Tanifuji G."/>
            <person name="Burki F."/>
            <person name="Gruber A."/>
            <person name="Irimia M."/>
            <person name="Maruyama S."/>
            <person name="Arias M.C."/>
            <person name="Ball S.G."/>
            <person name="Gile G.H."/>
            <person name="Hirakawa Y."/>
            <person name="Hopkins J.F."/>
            <person name="Rensing S.A."/>
            <person name="Schmutz J."/>
            <person name="Symeonidi A."/>
            <person name="Elias M."/>
            <person name="Eveleigh R.J."/>
            <person name="Herman E.K."/>
            <person name="Klute M.J."/>
            <person name="Nakayama T."/>
            <person name="Obornik M."/>
            <person name="Reyes-Prieto A."/>
            <person name="Armbrust E.V."/>
            <person name="Aves S.J."/>
            <person name="Beiko R.G."/>
            <person name="Coutinho P."/>
            <person name="Dacks J.B."/>
            <person name="Durnford D.G."/>
            <person name="Fast N.M."/>
            <person name="Green B.R."/>
            <person name="Grisdale C."/>
            <person name="Hempe F."/>
            <person name="Henrissat B."/>
            <person name="Hoppner M.P."/>
            <person name="Ishida K.-I."/>
            <person name="Kim E."/>
            <person name="Koreny L."/>
            <person name="Kroth P.G."/>
            <person name="Liu Y."/>
            <person name="Malik S.-B."/>
            <person name="Maier U.G."/>
            <person name="McRose D."/>
            <person name="Mock T."/>
            <person name="Neilson J.A."/>
            <person name="Onodera N.T."/>
            <person name="Poole A.M."/>
            <person name="Pritham E.J."/>
            <person name="Richards T.A."/>
            <person name="Rocap G."/>
            <person name="Roy S.W."/>
            <person name="Sarai C."/>
            <person name="Schaack S."/>
            <person name="Shirato S."/>
            <person name="Slamovits C.H."/>
            <person name="Spencer D.F."/>
            <person name="Suzuki S."/>
            <person name="Worden A.Z."/>
            <person name="Zauner S."/>
            <person name="Barry K."/>
            <person name="Bell C."/>
            <person name="Bharti A.K."/>
            <person name="Crow J.A."/>
            <person name="Grimwood J."/>
            <person name="Kramer R."/>
            <person name="Lindquist E."/>
            <person name="Lucas S."/>
            <person name="Salamov A."/>
            <person name="McFadden G.I."/>
            <person name="Lane C.E."/>
            <person name="Keeling P.J."/>
            <person name="Gray M.W."/>
            <person name="Grigoriev I.V."/>
            <person name="Archibald J.M."/>
        </authorList>
    </citation>
    <scope>NUCLEOTIDE SEQUENCE</scope>
    <source>
        <strain evidence="4">CCMP2712</strain>
    </source>
</reference>
<dbReference type="PaxDb" id="55529-EKX32973"/>
<evidence type="ECO:0000313" key="2">
    <source>
        <dbReference type="EMBL" id="EKX32973.1"/>
    </source>
</evidence>
<reference evidence="3" key="3">
    <citation type="submission" date="2016-03" db="UniProtKB">
        <authorList>
            <consortium name="EnsemblProtists"/>
        </authorList>
    </citation>
    <scope>IDENTIFICATION</scope>
</reference>
<feature type="region of interest" description="Disordered" evidence="1">
    <location>
        <begin position="1"/>
        <end position="28"/>
    </location>
</feature>
<dbReference type="EMBL" id="JH993162">
    <property type="protein sequence ID" value="EKX32973.1"/>
    <property type="molecule type" value="Genomic_DNA"/>
</dbReference>
<name>L1I9R8_GUITC</name>
<reference evidence="2 4" key="1">
    <citation type="journal article" date="2012" name="Nature">
        <title>Algal genomes reveal evolutionary mosaicism and the fate of nucleomorphs.</title>
        <authorList>
            <consortium name="DOE Joint Genome Institute"/>
            <person name="Curtis B.A."/>
            <person name="Tanifuji G."/>
            <person name="Burki F."/>
            <person name="Gruber A."/>
            <person name="Irimia M."/>
            <person name="Maruyama S."/>
            <person name="Arias M.C."/>
            <person name="Ball S.G."/>
            <person name="Gile G.H."/>
            <person name="Hirakawa Y."/>
            <person name="Hopkins J.F."/>
            <person name="Kuo A."/>
            <person name="Rensing S.A."/>
            <person name="Schmutz J."/>
            <person name="Symeonidi A."/>
            <person name="Elias M."/>
            <person name="Eveleigh R.J."/>
            <person name="Herman E.K."/>
            <person name="Klute M.J."/>
            <person name="Nakayama T."/>
            <person name="Obornik M."/>
            <person name="Reyes-Prieto A."/>
            <person name="Armbrust E.V."/>
            <person name="Aves S.J."/>
            <person name="Beiko R.G."/>
            <person name="Coutinho P."/>
            <person name="Dacks J.B."/>
            <person name="Durnford D.G."/>
            <person name="Fast N.M."/>
            <person name="Green B.R."/>
            <person name="Grisdale C.J."/>
            <person name="Hempel F."/>
            <person name="Henrissat B."/>
            <person name="Hoppner M.P."/>
            <person name="Ishida K."/>
            <person name="Kim E."/>
            <person name="Koreny L."/>
            <person name="Kroth P.G."/>
            <person name="Liu Y."/>
            <person name="Malik S.B."/>
            <person name="Maier U.G."/>
            <person name="McRose D."/>
            <person name="Mock T."/>
            <person name="Neilson J.A."/>
            <person name="Onodera N.T."/>
            <person name="Poole A.M."/>
            <person name="Pritham E.J."/>
            <person name="Richards T.A."/>
            <person name="Rocap G."/>
            <person name="Roy S.W."/>
            <person name="Sarai C."/>
            <person name="Schaack S."/>
            <person name="Shirato S."/>
            <person name="Slamovits C.H."/>
            <person name="Spencer D.F."/>
            <person name="Suzuki S."/>
            <person name="Worden A.Z."/>
            <person name="Zauner S."/>
            <person name="Barry K."/>
            <person name="Bell C."/>
            <person name="Bharti A.K."/>
            <person name="Crow J.A."/>
            <person name="Grimwood J."/>
            <person name="Kramer R."/>
            <person name="Lindquist E."/>
            <person name="Lucas S."/>
            <person name="Salamov A."/>
            <person name="McFadden G.I."/>
            <person name="Lane C.E."/>
            <person name="Keeling P.J."/>
            <person name="Gray M.W."/>
            <person name="Grigoriev I.V."/>
            <person name="Archibald J.M."/>
        </authorList>
    </citation>
    <scope>NUCLEOTIDE SEQUENCE</scope>
    <source>
        <strain evidence="2 4">CCMP2712</strain>
    </source>
</reference>
<dbReference type="RefSeq" id="XP_005819953.1">
    <property type="nucleotide sequence ID" value="XM_005819896.1"/>
</dbReference>
<organism evidence="2">
    <name type="scientific">Guillardia theta (strain CCMP2712)</name>
    <name type="common">Cryptophyte</name>
    <dbReference type="NCBI Taxonomy" id="905079"/>
    <lineage>
        <taxon>Eukaryota</taxon>
        <taxon>Cryptophyceae</taxon>
        <taxon>Pyrenomonadales</taxon>
        <taxon>Geminigeraceae</taxon>
        <taxon>Guillardia</taxon>
    </lineage>
</organism>
<feature type="compositionally biased region" description="Low complexity" evidence="1">
    <location>
        <begin position="10"/>
        <end position="26"/>
    </location>
</feature>
<accession>L1I9R8</accession>
<dbReference type="Proteomes" id="UP000011087">
    <property type="component" value="Unassembled WGS sequence"/>
</dbReference>
<evidence type="ECO:0000313" key="4">
    <source>
        <dbReference type="Proteomes" id="UP000011087"/>
    </source>
</evidence>
<keyword evidence="4" id="KW-1185">Reference proteome</keyword>
<evidence type="ECO:0000313" key="3">
    <source>
        <dbReference type="EnsemblProtists" id="EKX32973"/>
    </source>
</evidence>
<protein>
    <submittedName>
        <fullName evidence="2 3">Uncharacterized protein</fullName>
    </submittedName>
</protein>
<proteinExistence type="predicted"/>